<comment type="caution">
    <text evidence="3">The sequence shown here is derived from an EMBL/GenBank/DDBJ whole genome shotgun (WGS) entry which is preliminary data.</text>
</comment>
<name>A0A8H6VW87_9AGAR</name>
<feature type="transmembrane region" description="Helical" evidence="1">
    <location>
        <begin position="51"/>
        <end position="72"/>
    </location>
</feature>
<keyword evidence="4" id="KW-1185">Reference proteome</keyword>
<dbReference type="Pfam" id="PF20152">
    <property type="entry name" value="DUF6534"/>
    <property type="match status" value="1"/>
</dbReference>
<gene>
    <name evidence="3" type="ORF">MIND_01291200</name>
</gene>
<feature type="domain" description="DUF6534" evidence="2">
    <location>
        <begin position="169"/>
        <end position="255"/>
    </location>
</feature>
<evidence type="ECO:0000313" key="3">
    <source>
        <dbReference type="EMBL" id="KAF7290514.1"/>
    </source>
</evidence>
<dbReference type="InterPro" id="IPR045339">
    <property type="entry name" value="DUF6534"/>
</dbReference>
<evidence type="ECO:0000259" key="2">
    <source>
        <dbReference type="Pfam" id="PF20152"/>
    </source>
</evidence>
<dbReference type="PANTHER" id="PTHR40465:SF1">
    <property type="entry name" value="DUF6534 DOMAIN-CONTAINING PROTEIN"/>
    <property type="match status" value="1"/>
</dbReference>
<feature type="transmembrane region" description="Helical" evidence="1">
    <location>
        <begin position="201"/>
        <end position="226"/>
    </location>
</feature>
<keyword evidence="1" id="KW-0812">Transmembrane</keyword>
<protein>
    <recommendedName>
        <fullName evidence="2">DUF6534 domain-containing protein</fullName>
    </recommendedName>
</protein>
<accession>A0A8H6VW87</accession>
<dbReference type="AlphaFoldDB" id="A0A8H6VW87"/>
<dbReference type="GeneID" id="59351892"/>
<feature type="transmembrane region" description="Helical" evidence="1">
    <location>
        <begin position="12"/>
        <end position="39"/>
    </location>
</feature>
<sequence length="318" mass="35301">MATPGGTPGFEAMFAPLLLGVIFNTILFGVFIVMVHSYFRLYKIDSTWIRLLIYYLILMETINTVCSVGIIYEPLIKLHDSPLVQVNSPKMLAADPIVTTLISTPVQLFMAWRIRLMTKSNWLTATVVLLAITSFIGGVVSSILVALDGRFAHFGAIEAPLALWLTSTAFADLFITAFLVNFLWVNKTGFKTQTDSVTDRIIFLTVQTGTLTSFAAIADVTLFLILPRTTFMFIWDFSLARLYSICLIATLNARHEWNMLLSAPSSLPTSTNNSERKGSAGSDAIIKIRRATEIQGLQLYIPSQFEMITACTFEGHNC</sequence>
<organism evidence="3 4">
    <name type="scientific">Mycena indigotica</name>
    <dbReference type="NCBI Taxonomy" id="2126181"/>
    <lineage>
        <taxon>Eukaryota</taxon>
        <taxon>Fungi</taxon>
        <taxon>Dikarya</taxon>
        <taxon>Basidiomycota</taxon>
        <taxon>Agaricomycotina</taxon>
        <taxon>Agaricomycetes</taxon>
        <taxon>Agaricomycetidae</taxon>
        <taxon>Agaricales</taxon>
        <taxon>Marasmiineae</taxon>
        <taxon>Mycenaceae</taxon>
        <taxon>Mycena</taxon>
    </lineage>
</organism>
<feature type="transmembrane region" description="Helical" evidence="1">
    <location>
        <begin position="122"/>
        <end position="147"/>
    </location>
</feature>
<dbReference type="Proteomes" id="UP000636479">
    <property type="component" value="Unassembled WGS sequence"/>
</dbReference>
<feature type="transmembrane region" description="Helical" evidence="1">
    <location>
        <begin position="159"/>
        <end position="180"/>
    </location>
</feature>
<dbReference type="EMBL" id="JACAZF010000014">
    <property type="protein sequence ID" value="KAF7290514.1"/>
    <property type="molecule type" value="Genomic_DNA"/>
</dbReference>
<evidence type="ECO:0000256" key="1">
    <source>
        <dbReference type="SAM" id="Phobius"/>
    </source>
</evidence>
<dbReference type="RefSeq" id="XP_037213874.1">
    <property type="nucleotide sequence ID" value="XM_037369376.1"/>
</dbReference>
<keyword evidence="1" id="KW-1133">Transmembrane helix</keyword>
<feature type="transmembrane region" description="Helical" evidence="1">
    <location>
        <begin position="92"/>
        <end position="110"/>
    </location>
</feature>
<dbReference type="PANTHER" id="PTHR40465">
    <property type="entry name" value="CHROMOSOME 1, WHOLE GENOME SHOTGUN SEQUENCE"/>
    <property type="match status" value="1"/>
</dbReference>
<reference evidence="3" key="1">
    <citation type="submission" date="2020-05" db="EMBL/GenBank/DDBJ databases">
        <title>Mycena genomes resolve the evolution of fungal bioluminescence.</title>
        <authorList>
            <person name="Tsai I.J."/>
        </authorList>
    </citation>
    <scope>NUCLEOTIDE SEQUENCE</scope>
    <source>
        <strain evidence="3">171206Taipei</strain>
    </source>
</reference>
<proteinExistence type="predicted"/>
<evidence type="ECO:0000313" key="4">
    <source>
        <dbReference type="Proteomes" id="UP000636479"/>
    </source>
</evidence>
<dbReference type="OrthoDB" id="3265526at2759"/>
<keyword evidence="1" id="KW-0472">Membrane</keyword>